<feature type="compositionally biased region" description="Polar residues" evidence="1">
    <location>
        <begin position="46"/>
        <end position="56"/>
    </location>
</feature>
<organism evidence="2 3">
    <name type="scientific">Elysia crispata</name>
    <name type="common">lettuce slug</name>
    <dbReference type="NCBI Taxonomy" id="231223"/>
    <lineage>
        <taxon>Eukaryota</taxon>
        <taxon>Metazoa</taxon>
        <taxon>Spiralia</taxon>
        <taxon>Lophotrochozoa</taxon>
        <taxon>Mollusca</taxon>
        <taxon>Gastropoda</taxon>
        <taxon>Heterobranchia</taxon>
        <taxon>Euthyneura</taxon>
        <taxon>Panpulmonata</taxon>
        <taxon>Sacoglossa</taxon>
        <taxon>Placobranchoidea</taxon>
        <taxon>Plakobranchidae</taxon>
        <taxon>Elysia</taxon>
    </lineage>
</organism>
<protein>
    <submittedName>
        <fullName evidence="2">Uncharacterized protein</fullName>
    </submittedName>
</protein>
<evidence type="ECO:0000256" key="1">
    <source>
        <dbReference type="SAM" id="MobiDB-lite"/>
    </source>
</evidence>
<keyword evidence="3" id="KW-1185">Reference proteome</keyword>
<accession>A0AAE1CU28</accession>
<reference evidence="2" key="1">
    <citation type="journal article" date="2023" name="G3 (Bethesda)">
        <title>A reference genome for the long-term kleptoplast-retaining sea slug Elysia crispata morphotype clarki.</title>
        <authorList>
            <person name="Eastman K.E."/>
            <person name="Pendleton A.L."/>
            <person name="Shaikh M.A."/>
            <person name="Suttiyut T."/>
            <person name="Ogas R."/>
            <person name="Tomko P."/>
            <person name="Gavelis G."/>
            <person name="Widhalm J.R."/>
            <person name="Wisecaver J.H."/>
        </authorList>
    </citation>
    <scope>NUCLEOTIDE SEQUENCE</scope>
    <source>
        <strain evidence="2">ECLA1</strain>
    </source>
</reference>
<gene>
    <name evidence="2" type="ORF">RRG08_059931</name>
</gene>
<dbReference type="EMBL" id="JAWDGP010006836">
    <property type="protein sequence ID" value="KAK3734754.1"/>
    <property type="molecule type" value="Genomic_DNA"/>
</dbReference>
<dbReference type="AlphaFoldDB" id="A0AAE1CU28"/>
<evidence type="ECO:0000313" key="2">
    <source>
        <dbReference type="EMBL" id="KAK3734754.1"/>
    </source>
</evidence>
<sequence>MIWTGRSEKTLVSMDKAVTIRLTSPPHHLLDTFRNSGCHVSPNYTKHQNARTSTSRLAKAAGVADVTKRHKTQRLEDWSPILPC</sequence>
<proteinExistence type="predicted"/>
<dbReference type="Proteomes" id="UP001283361">
    <property type="component" value="Unassembled WGS sequence"/>
</dbReference>
<comment type="caution">
    <text evidence="2">The sequence shown here is derived from an EMBL/GenBank/DDBJ whole genome shotgun (WGS) entry which is preliminary data.</text>
</comment>
<name>A0AAE1CU28_9GAST</name>
<evidence type="ECO:0000313" key="3">
    <source>
        <dbReference type="Proteomes" id="UP001283361"/>
    </source>
</evidence>
<feature type="region of interest" description="Disordered" evidence="1">
    <location>
        <begin position="46"/>
        <end position="69"/>
    </location>
</feature>